<evidence type="ECO:0000259" key="5">
    <source>
        <dbReference type="PROSITE" id="PS50931"/>
    </source>
</evidence>
<dbReference type="SUPFAM" id="SSF46785">
    <property type="entry name" value="Winged helix' DNA-binding domain"/>
    <property type="match status" value="1"/>
</dbReference>
<comment type="caution">
    <text evidence="6">The sequence shown here is derived from an EMBL/GenBank/DDBJ whole genome shotgun (WGS) entry which is preliminary data.</text>
</comment>
<dbReference type="InterPro" id="IPR036390">
    <property type="entry name" value="WH_DNA-bd_sf"/>
</dbReference>
<dbReference type="SUPFAM" id="SSF53850">
    <property type="entry name" value="Periplasmic binding protein-like II"/>
    <property type="match status" value="1"/>
</dbReference>
<dbReference type="GO" id="GO:0003700">
    <property type="term" value="F:DNA-binding transcription factor activity"/>
    <property type="evidence" value="ECO:0007669"/>
    <property type="project" value="InterPro"/>
</dbReference>
<dbReference type="Pfam" id="PF03466">
    <property type="entry name" value="LysR_substrate"/>
    <property type="match status" value="1"/>
</dbReference>
<dbReference type="GO" id="GO:0006351">
    <property type="term" value="P:DNA-templated transcription"/>
    <property type="evidence" value="ECO:0007669"/>
    <property type="project" value="TreeGrafter"/>
</dbReference>
<dbReference type="Pfam" id="PF00126">
    <property type="entry name" value="HTH_1"/>
    <property type="match status" value="1"/>
</dbReference>
<dbReference type="PATRIC" id="fig|28229.4.peg.1525"/>
<dbReference type="PANTHER" id="PTHR30537">
    <property type="entry name" value="HTH-TYPE TRANSCRIPTIONAL REGULATOR"/>
    <property type="match status" value="1"/>
</dbReference>
<dbReference type="EMBL" id="JQED01000015">
    <property type="protein sequence ID" value="KGJ93030.1"/>
    <property type="molecule type" value="Genomic_DNA"/>
</dbReference>
<proteinExistence type="inferred from homology"/>
<dbReference type="InterPro" id="IPR058163">
    <property type="entry name" value="LysR-type_TF_proteobact-type"/>
</dbReference>
<keyword evidence="4" id="KW-0804">Transcription</keyword>
<dbReference type="FunFam" id="1.10.10.10:FF:000001">
    <property type="entry name" value="LysR family transcriptional regulator"/>
    <property type="match status" value="1"/>
</dbReference>
<keyword evidence="3" id="KW-0238">DNA-binding</keyword>
<keyword evidence="2" id="KW-0805">Transcription regulation</keyword>
<dbReference type="GO" id="GO:0043565">
    <property type="term" value="F:sequence-specific DNA binding"/>
    <property type="evidence" value="ECO:0007669"/>
    <property type="project" value="TreeGrafter"/>
</dbReference>
<organism evidence="6 7">
    <name type="scientific">Colwellia psychrerythraea</name>
    <name type="common">Vibrio psychroerythus</name>
    <dbReference type="NCBI Taxonomy" id="28229"/>
    <lineage>
        <taxon>Bacteria</taxon>
        <taxon>Pseudomonadati</taxon>
        <taxon>Pseudomonadota</taxon>
        <taxon>Gammaproteobacteria</taxon>
        <taxon>Alteromonadales</taxon>
        <taxon>Colwelliaceae</taxon>
        <taxon>Colwellia</taxon>
    </lineage>
</organism>
<dbReference type="PROSITE" id="PS50931">
    <property type="entry name" value="HTH_LYSR"/>
    <property type="match status" value="1"/>
</dbReference>
<gene>
    <name evidence="6" type="ORF">ND2E_2496</name>
</gene>
<evidence type="ECO:0000256" key="2">
    <source>
        <dbReference type="ARBA" id="ARBA00023015"/>
    </source>
</evidence>
<feature type="domain" description="HTH lysR-type" evidence="5">
    <location>
        <begin position="21"/>
        <end position="73"/>
    </location>
</feature>
<dbReference type="RefSeq" id="WP_033093262.1">
    <property type="nucleotide sequence ID" value="NZ_JQED01000015.1"/>
</dbReference>
<evidence type="ECO:0000256" key="1">
    <source>
        <dbReference type="ARBA" id="ARBA00009437"/>
    </source>
</evidence>
<name>A0A099KS47_COLPS</name>
<evidence type="ECO:0000313" key="6">
    <source>
        <dbReference type="EMBL" id="KGJ93030.1"/>
    </source>
</evidence>
<dbReference type="Gene3D" id="3.40.190.10">
    <property type="entry name" value="Periplasmic binding protein-like II"/>
    <property type="match status" value="2"/>
</dbReference>
<evidence type="ECO:0000313" key="7">
    <source>
        <dbReference type="Proteomes" id="UP000029843"/>
    </source>
</evidence>
<accession>A0A099KS47</accession>
<dbReference type="PANTHER" id="PTHR30537:SF26">
    <property type="entry name" value="GLYCINE CLEAVAGE SYSTEM TRANSCRIPTIONAL ACTIVATOR"/>
    <property type="match status" value="1"/>
</dbReference>
<dbReference type="InterPro" id="IPR036388">
    <property type="entry name" value="WH-like_DNA-bd_sf"/>
</dbReference>
<dbReference type="InterPro" id="IPR000847">
    <property type="entry name" value="LysR_HTH_N"/>
</dbReference>
<dbReference type="InterPro" id="IPR005119">
    <property type="entry name" value="LysR_subst-bd"/>
</dbReference>
<dbReference type="OrthoDB" id="5877876at2"/>
<evidence type="ECO:0000256" key="4">
    <source>
        <dbReference type="ARBA" id="ARBA00023163"/>
    </source>
</evidence>
<dbReference type="Gene3D" id="1.10.10.10">
    <property type="entry name" value="Winged helix-like DNA-binding domain superfamily/Winged helix DNA-binding domain"/>
    <property type="match status" value="1"/>
</dbReference>
<dbReference type="CDD" id="cd08481">
    <property type="entry name" value="PBP2_GcdR_like"/>
    <property type="match status" value="1"/>
</dbReference>
<protein>
    <submittedName>
        <fullName evidence="6">Transcriptional regulator, LysR family</fullName>
    </submittedName>
</protein>
<reference evidence="6 7" key="1">
    <citation type="submission" date="2014-08" db="EMBL/GenBank/DDBJ databases">
        <title>Genomic and Phenotypic Diversity of Colwellia psychrerythraea strains from Disparate Marine Basins.</title>
        <authorList>
            <person name="Techtmann S.M."/>
            <person name="Stelling S.C."/>
            <person name="Utturkar S.M."/>
            <person name="Alshibli N."/>
            <person name="Harris A."/>
            <person name="Brown S.D."/>
            <person name="Hazen T.C."/>
        </authorList>
    </citation>
    <scope>NUCLEOTIDE SEQUENCE [LARGE SCALE GENOMIC DNA]</scope>
    <source>
        <strain evidence="6 7">ND2E</strain>
    </source>
</reference>
<dbReference type="AlphaFoldDB" id="A0A099KS47"/>
<dbReference type="Proteomes" id="UP000029843">
    <property type="component" value="Unassembled WGS sequence"/>
</dbReference>
<dbReference type="PRINTS" id="PR00039">
    <property type="entry name" value="HTHLYSR"/>
</dbReference>
<comment type="similarity">
    <text evidence="1">Belongs to the LysR transcriptional regulatory family.</text>
</comment>
<evidence type="ECO:0000256" key="3">
    <source>
        <dbReference type="ARBA" id="ARBA00023125"/>
    </source>
</evidence>
<sequence length="323" mass="35911">MTSLPTESPQSKKLLPSTSMLAAFDAAARTGSFTAAAKELALTQGAISRQVNALELQISVNLFHRHKQNISLTEAGKTYAKEVNSALSHIRSATLNLMTNPEGGILNIAILPMFGSRWLMPRLADFLAKHPRVTINTVCKLSQFDFSHEDIHCAIHFGKADWSKANCTFLMAEESVPVCSPKLFEQAQLAKTDNVCASLIHLPLLHITTRPNAWPRWFDEHKVSSLTKEQTKKKTLQDMHFEQFSIATNAAVAGLGVALLPKFLVESELQRGELQVICNKAQRTDNGYYLVTPNDKLSYAPMIAFTRWLSEVINSEKPHLLTK</sequence>